<accession>A0A386Z812</accession>
<dbReference type="EMBL" id="CP032568">
    <property type="protein sequence ID" value="AYF73736.1"/>
    <property type="molecule type" value="Genomic_DNA"/>
</dbReference>
<dbReference type="PRINTS" id="PR00080">
    <property type="entry name" value="SDRFAMILY"/>
</dbReference>
<dbReference type="PROSITE" id="PS00061">
    <property type="entry name" value="ADH_SHORT"/>
    <property type="match status" value="1"/>
</dbReference>
<organism evidence="5 6">
    <name type="scientific">Nocardia yunnanensis</name>
    <dbReference type="NCBI Taxonomy" id="2382165"/>
    <lineage>
        <taxon>Bacteria</taxon>
        <taxon>Bacillati</taxon>
        <taxon>Actinomycetota</taxon>
        <taxon>Actinomycetes</taxon>
        <taxon>Mycobacteriales</taxon>
        <taxon>Nocardiaceae</taxon>
        <taxon>Nocardia</taxon>
    </lineage>
</organism>
<dbReference type="RefSeq" id="WP_120735662.1">
    <property type="nucleotide sequence ID" value="NZ_CP032568.1"/>
</dbReference>
<evidence type="ECO:0000259" key="4">
    <source>
        <dbReference type="SMART" id="SM00822"/>
    </source>
</evidence>
<dbReference type="SMART" id="SM00822">
    <property type="entry name" value="PKS_KR"/>
    <property type="match status" value="1"/>
</dbReference>
<protein>
    <submittedName>
        <fullName evidence="5">SDR family oxidoreductase</fullName>
    </submittedName>
</protein>
<dbReference type="Pfam" id="PF00106">
    <property type="entry name" value="adh_short"/>
    <property type="match status" value="1"/>
</dbReference>
<name>A0A386Z812_9NOCA</name>
<keyword evidence="6" id="KW-1185">Reference proteome</keyword>
<comment type="similarity">
    <text evidence="1">Belongs to the short-chain dehydrogenases/reductases (SDR) family.</text>
</comment>
<dbReference type="InterPro" id="IPR002347">
    <property type="entry name" value="SDR_fam"/>
</dbReference>
<dbReference type="Proteomes" id="UP000267164">
    <property type="component" value="Chromosome"/>
</dbReference>
<dbReference type="InterPro" id="IPR057313">
    <property type="entry name" value="Maqu_2507-like"/>
</dbReference>
<dbReference type="InterPro" id="IPR057326">
    <property type="entry name" value="KR_dom"/>
</dbReference>
<dbReference type="KEGG" id="nyu:D7D52_07545"/>
<sequence length="691" mass="73854">MVSYIVTGGTGFLGRRVIAALLERDPHAVVHALTREASVAKLRELADGWGAADRVFPLVGDLTAPGLGLVGGYAEAPRADHVIHLGAVYDMTAPEEVTYAANVAGTRAVIELALELGAVLHHVSSVAVAGDHRGKFFEDDFDLGQGLHSPYHRTKFEAEKLVRETAGLRWRVYRPAIVVGDSRTGEMDKIDGPYYFFPAIAGLAALPSELPMPIPDLGATNIVPVDFVVDAMVELVNKPGLIGRTFHLTNPEPQPFTEIYNALARAAGAPTAIGTVPGSHTALHALGGLPGVPAVRDFLLERFGIPPEVAPHTSFESTFVSESTQAQLRGSGIAVPAFDDYAAALWQYWRANLDPDRARRVAGDRLGGRIVLITGASSGIGLATAHAVARRGATVLMVARTEEDLTAAAAAVRAESGAAQAYTCDITDEKSVELLVKQVLADHGHVDYVVNNAGRSIRRSVLNSTDRMHDFERTMAVNYFGAVRLILALLPSMRERRFGHFVNISSIAVQTKVPRFAAYVASKSALDNFSEIAAVENADAGITFTSVRMPLVRTAMIAPTDLYKSIPVHSPDQAADIVVRALEHRPSRIDTPIGTFAQFVDTVMPSVKRAILHQGFRMFGESKAARSERPVEVPAAETATATTDSADAADAPAGKPESRSPLLALAPIVQPLMGLPAPAARITNRIPGLHW</sequence>
<evidence type="ECO:0000313" key="6">
    <source>
        <dbReference type="Proteomes" id="UP000267164"/>
    </source>
</evidence>
<evidence type="ECO:0000256" key="1">
    <source>
        <dbReference type="ARBA" id="ARBA00006484"/>
    </source>
</evidence>
<dbReference type="Gene3D" id="3.40.50.720">
    <property type="entry name" value="NAD(P)-binding Rossmann-like Domain"/>
    <property type="match status" value="2"/>
</dbReference>
<reference evidence="5 6" key="1">
    <citation type="submission" date="2018-09" db="EMBL/GenBank/DDBJ databases">
        <title>Nocardia yunnanensis sp. nov., an actinomycete isolated from a soil sample.</title>
        <authorList>
            <person name="Zhang J."/>
        </authorList>
    </citation>
    <scope>NUCLEOTIDE SEQUENCE [LARGE SCALE GENOMIC DNA]</scope>
    <source>
        <strain evidence="5 6">CFHS0054</strain>
    </source>
</reference>
<dbReference type="PANTHER" id="PTHR44196">
    <property type="entry name" value="DEHYDROGENASE/REDUCTASE SDR FAMILY MEMBER 7B"/>
    <property type="match status" value="1"/>
</dbReference>
<dbReference type="GO" id="GO:0016491">
    <property type="term" value="F:oxidoreductase activity"/>
    <property type="evidence" value="ECO:0007669"/>
    <property type="project" value="UniProtKB-KW"/>
</dbReference>
<dbReference type="CDD" id="cd05263">
    <property type="entry name" value="MupV_like_SDR_e"/>
    <property type="match status" value="1"/>
</dbReference>
<dbReference type="AlphaFoldDB" id="A0A386Z812"/>
<proteinExistence type="inferred from homology"/>
<dbReference type="SUPFAM" id="SSF51735">
    <property type="entry name" value="NAD(P)-binding Rossmann-fold domains"/>
    <property type="match status" value="2"/>
</dbReference>
<dbReference type="PANTHER" id="PTHR44196:SF1">
    <property type="entry name" value="DEHYDROGENASE_REDUCTASE SDR FAMILY MEMBER 7B"/>
    <property type="match status" value="1"/>
</dbReference>
<dbReference type="GO" id="GO:0016020">
    <property type="term" value="C:membrane"/>
    <property type="evidence" value="ECO:0007669"/>
    <property type="project" value="TreeGrafter"/>
</dbReference>
<evidence type="ECO:0000256" key="3">
    <source>
        <dbReference type="SAM" id="MobiDB-lite"/>
    </source>
</evidence>
<gene>
    <name evidence="5" type="ORF">D7D52_07545</name>
</gene>
<dbReference type="InterPro" id="IPR036291">
    <property type="entry name" value="NAD(P)-bd_dom_sf"/>
</dbReference>
<feature type="compositionally biased region" description="Low complexity" evidence="3">
    <location>
        <begin position="635"/>
        <end position="653"/>
    </location>
</feature>
<keyword evidence="2" id="KW-0560">Oxidoreductase</keyword>
<dbReference type="NCBIfam" id="NF005539">
    <property type="entry name" value="PRK07201.1"/>
    <property type="match status" value="1"/>
</dbReference>
<feature type="domain" description="Ketoreductase" evidence="4">
    <location>
        <begin position="369"/>
        <end position="548"/>
    </location>
</feature>
<dbReference type="Pfam" id="PF07993">
    <property type="entry name" value="NAD_binding_4"/>
    <property type="match status" value="1"/>
</dbReference>
<dbReference type="OrthoDB" id="9810734at2"/>
<dbReference type="CDD" id="cd05233">
    <property type="entry name" value="SDR_c"/>
    <property type="match status" value="1"/>
</dbReference>
<dbReference type="PRINTS" id="PR00081">
    <property type="entry name" value="GDHRDH"/>
</dbReference>
<evidence type="ECO:0000313" key="5">
    <source>
        <dbReference type="EMBL" id="AYF73736.1"/>
    </source>
</evidence>
<feature type="region of interest" description="Disordered" evidence="3">
    <location>
        <begin position="623"/>
        <end position="659"/>
    </location>
</feature>
<dbReference type="InterPro" id="IPR020904">
    <property type="entry name" value="Sc_DH/Rdtase_CS"/>
</dbReference>
<dbReference type="InterPro" id="IPR013120">
    <property type="entry name" value="FAR_NAD-bd"/>
</dbReference>
<evidence type="ECO:0000256" key="2">
    <source>
        <dbReference type="ARBA" id="ARBA00023002"/>
    </source>
</evidence>